<keyword evidence="2" id="KW-0061">Asparagine biosynthesis</keyword>
<evidence type="ECO:0000256" key="3">
    <source>
        <dbReference type="ARBA" id="ARBA00022962"/>
    </source>
</evidence>
<keyword evidence="3" id="KW-0315">Glutamine amidotransferase</keyword>
<keyword evidence="4" id="KW-0732">Signal</keyword>
<feature type="domain" description="Asparagine synthetase" evidence="5">
    <location>
        <begin position="432"/>
        <end position="530"/>
    </location>
</feature>
<evidence type="ECO:0000313" key="6">
    <source>
        <dbReference type="EMBL" id="QDZ22640.1"/>
    </source>
</evidence>
<dbReference type="Gene3D" id="3.40.50.620">
    <property type="entry name" value="HUPs"/>
    <property type="match status" value="1"/>
</dbReference>
<keyword evidence="1" id="KW-0028">Amino-acid biosynthesis</keyword>
<gene>
    <name evidence="6" type="ORF">A3770_08p51580</name>
</gene>
<feature type="chain" id="PRO_5023060960" evidence="4">
    <location>
        <begin position="20"/>
        <end position="565"/>
    </location>
</feature>
<evidence type="ECO:0000256" key="4">
    <source>
        <dbReference type="SAM" id="SignalP"/>
    </source>
</evidence>
<dbReference type="PANTHER" id="PTHR45937">
    <property type="entry name" value="ASPARAGINE SYNTHETASE DOMAIN-CONTAINING PROTEIN 1"/>
    <property type="match status" value="1"/>
</dbReference>
<keyword evidence="7" id="KW-1185">Reference proteome</keyword>
<dbReference type="OrthoDB" id="10252281at2759"/>
<dbReference type="InterPro" id="IPR029055">
    <property type="entry name" value="Ntn_hydrolases_N"/>
</dbReference>
<dbReference type="Gene3D" id="3.60.20.10">
    <property type="entry name" value="Glutamine Phosphoribosylpyrophosphate, subunit 1, domain 1"/>
    <property type="match status" value="1"/>
</dbReference>
<dbReference type="STRING" id="1764295.A0A5B8MT95"/>
<organism evidence="6 7">
    <name type="scientific">Chloropicon primus</name>
    <dbReference type="NCBI Taxonomy" id="1764295"/>
    <lineage>
        <taxon>Eukaryota</taxon>
        <taxon>Viridiplantae</taxon>
        <taxon>Chlorophyta</taxon>
        <taxon>Chloropicophyceae</taxon>
        <taxon>Chloropicales</taxon>
        <taxon>Chloropicaceae</taxon>
        <taxon>Chloropicon</taxon>
    </lineage>
</organism>
<dbReference type="CDD" id="cd01991">
    <property type="entry name" value="Asn_synthase_B_C"/>
    <property type="match status" value="1"/>
</dbReference>
<evidence type="ECO:0000256" key="2">
    <source>
        <dbReference type="ARBA" id="ARBA00022888"/>
    </source>
</evidence>
<dbReference type="GO" id="GO:0004066">
    <property type="term" value="F:asparagine synthase (glutamine-hydrolyzing) activity"/>
    <property type="evidence" value="ECO:0007669"/>
    <property type="project" value="InterPro"/>
</dbReference>
<reference evidence="6 7" key="1">
    <citation type="submission" date="2018-07" db="EMBL/GenBank/DDBJ databases">
        <title>The complete nuclear genome of the prasinophyte Chloropicon primus (CCMP1205).</title>
        <authorList>
            <person name="Pombert J.-F."/>
            <person name="Otis C."/>
            <person name="Turmel M."/>
            <person name="Lemieux C."/>
        </authorList>
    </citation>
    <scope>NUCLEOTIDE SEQUENCE [LARGE SCALE GENOMIC DNA]</scope>
    <source>
        <strain evidence="6 7">CCMP1205</strain>
    </source>
</reference>
<protein>
    <submittedName>
        <fullName evidence="6">Asparagine synthetase domain-containing protein</fullName>
    </submittedName>
</protein>
<proteinExistence type="predicted"/>
<dbReference type="InterPro" id="IPR051857">
    <property type="entry name" value="Asn_synthetase_domain"/>
</dbReference>
<evidence type="ECO:0000313" key="7">
    <source>
        <dbReference type="Proteomes" id="UP000316726"/>
    </source>
</evidence>
<dbReference type="Proteomes" id="UP000316726">
    <property type="component" value="Chromosome 8"/>
</dbReference>
<evidence type="ECO:0000259" key="5">
    <source>
        <dbReference type="Pfam" id="PF00733"/>
    </source>
</evidence>
<dbReference type="SUPFAM" id="SSF56235">
    <property type="entry name" value="N-terminal nucleophile aminohydrolases (Ntn hydrolases)"/>
    <property type="match status" value="1"/>
</dbReference>
<dbReference type="AlphaFoldDB" id="A0A5B8MT95"/>
<dbReference type="InterPro" id="IPR001962">
    <property type="entry name" value="Asn_synthase"/>
</dbReference>
<dbReference type="GO" id="GO:0006529">
    <property type="term" value="P:asparagine biosynthetic process"/>
    <property type="evidence" value="ECO:0007669"/>
    <property type="project" value="UniProtKB-KW"/>
</dbReference>
<accession>A0A5B8MT95</accession>
<sequence length="565" mass="60571">MCGILAILLLKGDLGPGSAPADGRSVGGWEDGAEWWMRNRGPDGQSEERRHIGEEGGLLLRASLLQVRGGAKLGGPQLADGLGNVLCFNGEIYSGLSELGQGVNDGAALLSELGASPEGGAAGVFSRLRGPWAAIFWEEGTQTLWYGRDVIGRRSLLRFKGDDRLVLSSVSLSPFDAPEEVRSAWEEVPPGIYSVSLASAVGSNAVPEPLHHEWVDPIPAALAQRGKEEPSSGPGPTEGGLDVMASAEHLLRLLRNSVKLRCSLVDHRYDHSQGVGDLPQAKVAVLYSGGLDSAILAALAGEAVEGPIDLINVCFVGGKSPDRLAALEGLRDLSESGREYRLVEVDSTLQEVDAMRSRLLQLLQPTETIMDLNIGASLSIAARCKGRLKRFQDGGIVTVSEDYTSAARVILCGQGADEQCGGYGRHKTKFQNGGWPALSKEIEHDVNRLWRRNLGRDDRVISDQGREARFPFLDEDVALSLHKMAVEVKCDPLKPLGEGDKQVLRVMAKNFLPGLARASQRPKRAIQFGTRIAKLANARDFGSNRAANMASAGSVVLPEFDAVGR</sequence>
<name>A0A5B8MT95_9CHLO</name>
<dbReference type="SUPFAM" id="SSF52402">
    <property type="entry name" value="Adenine nucleotide alpha hydrolases-like"/>
    <property type="match status" value="1"/>
</dbReference>
<dbReference type="EMBL" id="CP031041">
    <property type="protein sequence ID" value="QDZ22640.1"/>
    <property type="molecule type" value="Genomic_DNA"/>
</dbReference>
<feature type="signal peptide" evidence="4">
    <location>
        <begin position="1"/>
        <end position="19"/>
    </location>
</feature>
<dbReference type="Pfam" id="PF00733">
    <property type="entry name" value="Asn_synthase"/>
    <property type="match status" value="1"/>
</dbReference>
<evidence type="ECO:0000256" key="1">
    <source>
        <dbReference type="ARBA" id="ARBA00022605"/>
    </source>
</evidence>
<dbReference type="PANTHER" id="PTHR45937:SF1">
    <property type="entry name" value="ASPARAGINE SYNTHETASE DOMAIN-CONTAINING PROTEIN 1"/>
    <property type="match status" value="1"/>
</dbReference>
<dbReference type="InterPro" id="IPR014729">
    <property type="entry name" value="Rossmann-like_a/b/a_fold"/>
</dbReference>